<name>A0A411YGF2_9ACTN</name>
<keyword evidence="2" id="KW-1185">Reference proteome</keyword>
<dbReference type="EMBL" id="CP036402">
    <property type="protein sequence ID" value="QBI20283.1"/>
    <property type="molecule type" value="Genomic_DNA"/>
</dbReference>
<evidence type="ECO:0000313" key="1">
    <source>
        <dbReference type="EMBL" id="QBI20283.1"/>
    </source>
</evidence>
<dbReference type="OrthoDB" id="1495959at2"/>
<organism evidence="1 2">
    <name type="scientific">Egibacter rhizosphaerae</name>
    <dbReference type="NCBI Taxonomy" id="1670831"/>
    <lineage>
        <taxon>Bacteria</taxon>
        <taxon>Bacillati</taxon>
        <taxon>Actinomycetota</taxon>
        <taxon>Nitriliruptoria</taxon>
        <taxon>Egibacterales</taxon>
        <taxon>Egibacteraceae</taxon>
        <taxon>Egibacter</taxon>
    </lineage>
</organism>
<gene>
    <name evidence="1" type="ORF">ER308_12365</name>
</gene>
<protein>
    <submittedName>
        <fullName evidence="1">Uncharacterized protein</fullName>
    </submittedName>
</protein>
<sequence length="212" mass="23493">MSRARRAQVLLGIVARDALNLARYGTDAPRWGLRIWVSPASCEGWVRGFTSEHSGLVKGGDWDLSVERTLDHPDVAPAVAHWHRGVSWEEAGVYDRLAKRIAEFGGERDGCLTTEDIIARFERLDCMFEQVQREQRLRSTAESSVLRGRERDGVLVHVGRDGATLFGGRGCHRMAAAIVADIPLLPAQLGVVHPQGLRELKRLRDPEPKAGS</sequence>
<proteinExistence type="predicted"/>
<reference evidence="1 2" key="1">
    <citation type="submission" date="2019-01" db="EMBL/GenBank/DDBJ databases">
        <title>Egibacter rhizosphaerae EGI 80759T.</title>
        <authorList>
            <person name="Chen D.-D."/>
            <person name="Tian Y."/>
            <person name="Jiao J.-Y."/>
            <person name="Zhang X.-T."/>
            <person name="Zhang Y.-G."/>
            <person name="Zhang Y."/>
            <person name="Xiao M."/>
            <person name="Shu W.-S."/>
            <person name="Li W.-J."/>
        </authorList>
    </citation>
    <scope>NUCLEOTIDE SEQUENCE [LARGE SCALE GENOMIC DNA]</scope>
    <source>
        <strain evidence="1 2">EGI 80759</strain>
    </source>
</reference>
<dbReference type="KEGG" id="erz:ER308_12365"/>
<dbReference type="Proteomes" id="UP000291469">
    <property type="component" value="Chromosome"/>
</dbReference>
<accession>A0A411YGF2</accession>
<dbReference type="RefSeq" id="WP_131155280.1">
    <property type="nucleotide sequence ID" value="NZ_CP036402.1"/>
</dbReference>
<dbReference type="AlphaFoldDB" id="A0A411YGF2"/>
<evidence type="ECO:0000313" key="2">
    <source>
        <dbReference type="Proteomes" id="UP000291469"/>
    </source>
</evidence>